<protein>
    <recommendedName>
        <fullName evidence="3">YcfA</fullName>
    </recommendedName>
</protein>
<dbReference type="EMBL" id="JBCITM010000034">
    <property type="protein sequence ID" value="MEN1762248.1"/>
    <property type="molecule type" value="Genomic_DNA"/>
</dbReference>
<dbReference type="Proteomes" id="UP001407405">
    <property type="component" value="Unassembled WGS sequence"/>
</dbReference>
<name>A0ABU9VZ23_9CLOT</name>
<proteinExistence type="predicted"/>
<evidence type="ECO:0008006" key="3">
    <source>
        <dbReference type="Google" id="ProtNLM"/>
    </source>
</evidence>
<dbReference type="Gene3D" id="3.30.920.30">
    <property type="entry name" value="Hypothetical protein"/>
    <property type="match status" value="1"/>
</dbReference>
<gene>
    <name evidence="1" type="ORF">AAIG11_17300</name>
</gene>
<dbReference type="InterPro" id="IPR038570">
    <property type="entry name" value="HicA_sf"/>
</dbReference>
<reference evidence="1 2" key="1">
    <citation type="submission" date="2024-04" db="EMBL/GenBank/DDBJ databases">
        <title>Genome sequencing and metabolic network reconstruction of aminoacids and betaine degradation by Anoxynatronum sibiricum.</title>
        <authorList>
            <person name="Detkova E.N."/>
            <person name="Boltjanskaja Y.V."/>
            <person name="Mardanov A.V."/>
            <person name="Kevbrin V."/>
        </authorList>
    </citation>
    <scope>NUCLEOTIDE SEQUENCE [LARGE SCALE GENOMIC DNA]</scope>
    <source>
        <strain evidence="1 2">Z-7981</strain>
    </source>
</reference>
<sequence length="68" mass="8342">MKKYCDKDDWVLARDTDHFHYEKTLFDGTILKTKISHATQKEIPKHLWKHILSKQLQITEEEFWKKIK</sequence>
<evidence type="ECO:0000313" key="2">
    <source>
        <dbReference type="Proteomes" id="UP001407405"/>
    </source>
</evidence>
<evidence type="ECO:0000313" key="1">
    <source>
        <dbReference type="EMBL" id="MEN1762248.1"/>
    </source>
</evidence>
<organism evidence="1 2">
    <name type="scientific">Anoxynatronum sibiricum</name>
    <dbReference type="NCBI Taxonomy" id="210623"/>
    <lineage>
        <taxon>Bacteria</taxon>
        <taxon>Bacillati</taxon>
        <taxon>Bacillota</taxon>
        <taxon>Clostridia</taxon>
        <taxon>Eubacteriales</taxon>
        <taxon>Clostridiaceae</taxon>
        <taxon>Anoxynatronum</taxon>
    </lineage>
</organism>
<dbReference type="RefSeq" id="WP_343187501.1">
    <property type="nucleotide sequence ID" value="NZ_JBCITM010000034.1"/>
</dbReference>
<accession>A0ABU9VZ23</accession>
<comment type="caution">
    <text evidence="1">The sequence shown here is derived from an EMBL/GenBank/DDBJ whole genome shotgun (WGS) entry which is preliminary data.</text>
</comment>
<keyword evidence="2" id="KW-1185">Reference proteome</keyword>